<dbReference type="Gene3D" id="3.30.1330.70">
    <property type="entry name" value="Holliday junction resolvase RusA"/>
    <property type="match status" value="1"/>
</dbReference>
<dbReference type="GO" id="GO:0000287">
    <property type="term" value="F:magnesium ion binding"/>
    <property type="evidence" value="ECO:0007669"/>
    <property type="project" value="InterPro"/>
</dbReference>
<accession>A0A495XZE0</accession>
<dbReference type="InterPro" id="IPR007362">
    <property type="entry name" value="DUF429"/>
</dbReference>
<gene>
    <name evidence="2" type="ORF">DFJ68_2118</name>
</gene>
<dbReference type="Proteomes" id="UP000278440">
    <property type="component" value="Unassembled WGS sequence"/>
</dbReference>
<comment type="caution">
    <text evidence="2">The sequence shown here is derived from an EMBL/GenBank/DDBJ whole genome shotgun (WGS) entry which is preliminary data.</text>
</comment>
<dbReference type="RefSeq" id="WP_121033033.1">
    <property type="nucleotide sequence ID" value="NZ_RBXT01000001.1"/>
</dbReference>
<feature type="region of interest" description="Disordered" evidence="1">
    <location>
        <begin position="235"/>
        <end position="258"/>
    </location>
</feature>
<protein>
    <submittedName>
        <fullName evidence="2">Putative RNase H-like nuclease</fullName>
    </submittedName>
</protein>
<dbReference type="EMBL" id="RBXT01000001">
    <property type="protein sequence ID" value="RKT78669.1"/>
    <property type="molecule type" value="Genomic_DNA"/>
</dbReference>
<name>A0A495XZE0_9MICO</name>
<dbReference type="GO" id="GO:0006281">
    <property type="term" value="P:DNA repair"/>
    <property type="evidence" value="ECO:0007669"/>
    <property type="project" value="InterPro"/>
</dbReference>
<dbReference type="SUPFAM" id="SSF103084">
    <property type="entry name" value="Holliday junction resolvase RusA"/>
    <property type="match status" value="1"/>
</dbReference>
<dbReference type="GO" id="GO:0006310">
    <property type="term" value="P:DNA recombination"/>
    <property type="evidence" value="ECO:0007669"/>
    <property type="project" value="InterPro"/>
</dbReference>
<sequence>MLHVGIDLAWNTNARTGLAIVDSGGALVESAGVRTDDEIDAWLAPHAGSLVNVAIDAPLIVVDESGMRPVEKMLNQTYGRYDAGAYPARRSDPSMNPPRGGSLAARHGWNIDPAHGSSPTSPGCIEVYPHPAMVGLMSLGRTLKYKKKHAIGIRKPAFVELMERLEAIEPLRLSENPRWAELRAVVDGAYTMGAFNKIEDEVDAILCAHLAWLWHTDRSTLQVYGDVGTGYIVAPPPPNHPPSPRTSVSNPAQPHTAASLPSMTFTVDGVPATFATGGERPWRQAVKAAASTAMGTKPALTGRFAVEIDFVLPAPTIKGQGWDLDNLIKPTIDALGPVIGIRPGNWTSEQADDERVDRLVASKRTVTEGEKPLATITVSVVRDID</sequence>
<dbReference type="InterPro" id="IPR036614">
    <property type="entry name" value="RusA-like_sf"/>
</dbReference>
<organism evidence="2 3">
    <name type="scientific">Terracoccus luteus</name>
    <dbReference type="NCBI Taxonomy" id="53356"/>
    <lineage>
        <taxon>Bacteria</taxon>
        <taxon>Bacillati</taxon>
        <taxon>Actinomycetota</taxon>
        <taxon>Actinomycetes</taxon>
        <taxon>Micrococcales</taxon>
        <taxon>Intrasporangiaceae</taxon>
        <taxon>Terracoccus</taxon>
    </lineage>
</organism>
<evidence type="ECO:0000256" key="1">
    <source>
        <dbReference type="SAM" id="MobiDB-lite"/>
    </source>
</evidence>
<dbReference type="AlphaFoldDB" id="A0A495XZE0"/>
<evidence type="ECO:0000313" key="3">
    <source>
        <dbReference type="Proteomes" id="UP000278440"/>
    </source>
</evidence>
<reference evidence="2 3" key="1">
    <citation type="submission" date="2018-10" db="EMBL/GenBank/DDBJ databases">
        <title>Sequencing the genomes of 1000 actinobacteria strains.</title>
        <authorList>
            <person name="Klenk H.-P."/>
        </authorList>
    </citation>
    <scope>NUCLEOTIDE SEQUENCE [LARGE SCALE GENOMIC DNA]</scope>
    <source>
        <strain evidence="2 3">DSM 44267</strain>
    </source>
</reference>
<keyword evidence="3" id="KW-1185">Reference proteome</keyword>
<evidence type="ECO:0000313" key="2">
    <source>
        <dbReference type="EMBL" id="RKT78669.1"/>
    </source>
</evidence>
<dbReference type="InterPro" id="IPR008822">
    <property type="entry name" value="Endonuclease_RusA-like"/>
</dbReference>
<dbReference type="Pfam" id="PF04250">
    <property type="entry name" value="DUF429"/>
    <property type="match status" value="1"/>
</dbReference>
<feature type="compositionally biased region" description="Pro residues" evidence="1">
    <location>
        <begin position="235"/>
        <end position="244"/>
    </location>
</feature>
<proteinExistence type="predicted"/>
<dbReference type="Pfam" id="PF05866">
    <property type="entry name" value="RusA"/>
    <property type="match status" value="1"/>
</dbReference>